<proteinExistence type="predicted"/>
<evidence type="ECO:0008006" key="3">
    <source>
        <dbReference type="Google" id="ProtNLM"/>
    </source>
</evidence>
<accession>A0AAV6TTH2</accession>
<keyword evidence="2" id="KW-1185">Reference proteome</keyword>
<reference evidence="1 2" key="1">
    <citation type="journal article" date="2022" name="Nat. Ecol. Evol.">
        <title>A masculinizing supergene underlies an exaggerated male reproductive morph in a spider.</title>
        <authorList>
            <person name="Hendrickx F."/>
            <person name="De Corte Z."/>
            <person name="Sonet G."/>
            <person name="Van Belleghem S.M."/>
            <person name="Kostlbacher S."/>
            <person name="Vangestel C."/>
        </authorList>
    </citation>
    <scope>NUCLEOTIDE SEQUENCE [LARGE SCALE GENOMIC DNA]</scope>
    <source>
        <strain evidence="1">W744_W776</strain>
    </source>
</reference>
<name>A0AAV6TTH2_9ARAC</name>
<evidence type="ECO:0000313" key="1">
    <source>
        <dbReference type="EMBL" id="KAG8174736.1"/>
    </source>
</evidence>
<organism evidence="1 2">
    <name type="scientific">Oedothorax gibbosus</name>
    <dbReference type="NCBI Taxonomy" id="931172"/>
    <lineage>
        <taxon>Eukaryota</taxon>
        <taxon>Metazoa</taxon>
        <taxon>Ecdysozoa</taxon>
        <taxon>Arthropoda</taxon>
        <taxon>Chelicerata</taxon>
        <taxon>Arachnida</taxon>
        <taxon>Araneae</taxon>
        <taxon>Araneomorphae</taxon>
        <taxon>Entelegynae</taxon>
        <taxon>Araneoidea</taxon>
        <taxon>Linyphiidae</taxon>
        <taxon>Erigoninae</taxon>
        <taxon>Oedothorax</taxon>
    </lineage>
</organism>
<dbReference type="Proteomes" id="UP000827092">
    <property type="component" value="Unassembled WGS sequence"/>
</dbReference>
<protein>
    <recommendedName>
        <fullName evidence="3">Gag-like protein</fullName>
    </recommendedName>
</protein>
<comment type="caution">
    <text evidence="1">The sequence shown here is derived from an EMBL/GenBank/DDBJ whole genome shotgun (WGS) entry which is preliminary data.</text>
</comment>
<dbReference type="AlphaFoldDB" id="A0AAV6TTH2"/>
<dbReference type="EMBL" id="JAFNEN010001157">
    <property type="protein sequence ID" value="KAG8174736.1"/>
    <property type="molecule type" value="Genomic_DNA"/>
</dbReference>
<evidence type="ECO:0000313" key="2">
    <source>
        <dbReference type="Proteomes" id="UP000827092"/>
    </source>
</evidence>
<sequence>MSSEMGEIKEAIKNSLDNLKIDLTNHSMPSTSASPTYADIIGRENNNTTTMFVDLPTDGEGGKDFKGFKNKLESLLTNENVKCNGIFETKKGVKISAPSLTDAHKIRDYLSKTETFSNLKVNVITKELPKFIVKFTNVGEEEKFMEQLTLKNPILKDISLKPLFKITLNDQYHWILEVPSNAYRIFSNLGFVFLGLSKHKIMEFLSIKHCKKCALYGHTTKRCPYAEDRCLKCGELAHQGTCVLSCFTCKTKNKSNYGFNEICKTNHRIASINCPEYRKQERLARSRIDHGN</sequence>
<gene>
    <name evidence="1" type="ORF">JTE90_021286</name>
</gene>